<sequence length="52" mass="5883">MQPYINVISVPKQTSFITKEDTLKGVLSSDSVGVRTQDPQLRRPILEIDVIR</sequence>
<accession>A0A8S5LC35</accession>
<dbReference type="EMBL" id="BK014681">
    <property type="protein sequence ID" value="DAD67565.1"/>
    <property type="molecule type" value="Genomic_DNA"/>
</dbReference>
<proteinExistence type="predicted"/>
<name>A0A8S5LC35_9CAUD</name>
<evidence type="ECO:0000313" key="1">
    <source>
        <dbReference type="EMBL" id="DAD67565.1"/>
    </source>
</evidence>
<organism evidence="1">
    <name type="scientific">Siphoviridae sp. cttU829</name>
    <dbReference type="NCBI Taxonomy" id="2823605"/>
    <lineage>
        <taxon>Viruses</taxon>
        <taxon>Duplodnaviria</taxon>
        <taxon>Heunggongvirae</taxon>
        <taxon>Uroviricota</taxon>
        <taxon>Caudoviricetes</taxon>
    </lineage>
</organism>
<protein>
    <submittedName>
        <fullName evidence="1">Uncharacterized protein</fullName>
    </submittedName>
</protein>
<reference evidence="1" key="1">
    <citation type="journal article" date="2021" name="Proc. Natl. Acad. Sci. U.S.A.">
        <title>A Catalog of Tens of Thousands of Viruses from Human Metagenomes Reveals Hidden Associations with Chronic Diseases.</title>
        <authorList>
            <person name="Tisza M.J."/>
            <person name="Buck C.B."/>
        </authorList>
    </citation>
    <scope>NUCLEOTIDE SEQUENCE</scope>
    <source>
        <strain evidence="1">CttU829</strain>
    </source>
</reference>